<proteinExistence type="predicted"/>
<dbReference type="SUPFAM" id="SSF56281">
    <property type="entry name" value="Metallo-hydrolase/oxidoreductase"/>
    <property type="match status" value="1"/>
</dbReference>
<dbReference type="InterPro" id="IPR000595">
    <property type="entry name" value="cNMP-bd_dom"/>
</dbReference>
<dbReference type="GO" id="GO:0005952">
    <property type="term" value="C:cAMP-dependent protein kinase complex"/>
    <property type="evidence" value="ECO:0007669"/>
    <property type="project" value="InterPro"/>
</dbReference>
<accession>A0A426U1P0</accession>
<organism evidence="2 3">
    <name type="scientific">Candidatus Viridilinea halotolerans</name>
    <dbReference type="NCBI Taxonomy" id="2491704"/>
    <lineage>
        <taxon>Bacteria</taxon>
        <taxon>Bacillati</taxon>
        <taxon>Chloroflexota</taxon>
        <taxon>Chloroflexia</taxon>
        <taxon>Chloroflexales</taxon>
        <taxon>Chloroflexineae</taxon>
        <taxon>Oscillochloridaceae</taxon>
        <taxon>Candidatus Viridilinea</taxon>
    </lineage>
</organism>
<dbReference type="InterPro" id="IPR014710">
    <property type="entry name" value="RmlC-like_jellyroll"/>
</dbReference>
<dbReference type="EMBL" id="RSAS01000345">
    <property type="protein sequence ID" value="RRR73350.1"/>
    <property type="molecule type" value="Genomic_DNA"/>
</dbReference>
<dbReference type="InterPro" id="IPR001279">
    <property type="entry name" value="Metallo-B-lactamas"/>
</dbReference>
<evidence type="ECO:0000313" key="2">
    <source>
        <dbReference type="EMBL" id="RRR73350.1"/>
    </source>
</evidence>
<sequence length="729" mass="78755">MSTKTSSASTPACVRELPNTTTVVTTRVGDVLVNCPPETLKYLLAAGLTPPQIVLLPPDVPAGQELGSSGFVRQGINYASVEFLVYSNFFVAGRQVRLITVTQDQAVRMRAILEETTTGPRNPAHYGSDLWVRSECSAVAFYPPLGRSLRIDDMVIITSLEAGGGDLGATQIRLEDGHFVFVEDDQELARLTTQITSLAVPLSLAPPQPLQRQELTLQFIGGSDGFDPAGITTCFLAYLGTTVQSQATLFDAAAYLMLRLGNLGVSTSHISEVVLSHLHEDHLAGLPELILMGSHRVRLVTAEVIYQSLLRVLSAMLALPIPEVAVLFDYYRLDPGTPLELDGRRFEAIYAIHSIPTIAVRVGGICYSGDMRYDEEWFAELEQRGILSPQRREELLRFAEGASMLVQDVGGGAIHTTITPRLLQALTAKSQRLVLAHTSKHRLPDGSPDLGDRITFAGSGVVLGIGAMLPNDARGEVVETIAACPLFARLPIEERIALASEVTTATWAHGATILREGDASDGSAYIVHSGLVEIWLGDVPTRVLGRGSSIGERGAIMGEVRSSTMIARGTVELLRLAPATFGRIAQRLGLATAFAQAEWLSGIPVLRELPWASLLDLALDLRPRQLASDEQLFAYGEPGYEGFVLVNGALQFTDADGAMIEILQTPGEFFGGRAAIYGRPRSASASATMPTTVWALSAAALERLNLLYPNLLMHLRAVEAGHRRRRKVL</sequence>
<gene>
    <name evidence="2" type="ORF">EI684_08980</name>
</gene>
<dbReference type="SMART" id="SM00100">
    <property type="entry name" value="cNMP"/>
    <property type="match status" value="2"/>
</dbReference>
<evidence type="ECO:0000313" key="3">
    <source>
        <dbReference type="Proteomes" id="UP000280307"/>
    </source>
</evidence>
<reference evidence="2 3" key="1">
    <citation type="submission" date="2018-12" db="EMBL/GenBank/DDBJ databases">
        <title>Genome Sequence of Candidatus Viridilinea halotolerans isolated from saline sulfide-rich spring.</title>
        <authorList>
            <person name="Grouzdev D.S."/>
            <person name="Burganskaya E.I."/>
            <person name="Krutkina M.S."/>
            <person name="Sukhacheva M.V."/>
            <person name="Gorlenko V.M."/>
        </authorList>
    </citation>
    <scope>NUCLEOTIDE SEQUENCE [LARGE SCALE GENOMIC DNA]</scope>
    <source>
        <strain evidence="2">Chok-6</strain>
    </source>
</reference>
<dbReference type="Proteomes" id="UP000280307">
    <property type="component" value="Unassembled WGS sequence"/>
</dbReference>
<dbReference type="InterPro" id="IPR050503">
    <property type="entry name" value="cAMP-dep_PK_reg_su-like"/>
</dbReference>
<dbReference type="PANTHER" id="PTHR11635:SF152">
    <property type="entry name" value="CAMP-DEPENDENT PROTEIN KINASE TYPE I REGULATORY SUBUNIT-RELATED"/>
    <property type="match status" value="1"/>
</dbReference>
<dbReference type="Gene3D" id="2.60.120.10">
    <property type="entry name" value="Jelly Rolls"/>
    <property type="match status" value="2"/>
</dbReference>
<dbReference type="Pfam" id="PF00027">
    <property type="entry name" value="cNMP_binding"/>
    <property type="match status" value="2"/>
</dbReference>
<dbReference type="GO" id="GO:0005829">
    <property type="term" value="C:cytosol"/>
    <property type="evidence" value="ECO:0007669"/>
    <property type="project" value="TreeGrafter"/>
</dbReference>
<dbReference type="SUPFAM" id="SSF51206">
    <property type="entry name" value="cAMP-binding domain-like"/>
    <property type="match status" value="2"/>
</dbReference>
<dbReference type="Gene3D" id="3.60.15.10">
    <property type="entry name" value="Ribonuclease Z/Hydroxyacylglutathione hydrolase-like"/>
    <property type="match status" value="1"/>
</dbReference>
<dbReference type="CDD" id="cd00038">
    <property type="entry name" value="CAP_ED"/>
    <property type="match status" value="2"/>
</dbReference>
<protein>
    <submittedName>
        <fullName evidence="2">Cyclic nucleotide-binding domain-containing protein</fullName>
    </submittedName>
</protein>
<comment type="caution">
    <text evidence="2">The sequence shown here is derived from an EMBL/GenBank/DDBJ whole genome shotgun (WGS) entry which is preliminary data.</text>
</comment>
<dbReference type="Pfam" id="PF23023">
    <property type="entry name" value="Anti-Pycsar_Apyc1"/>
    <property type="match status" value="1"/>
</dbReference>
<dbReference type="InterPro" id="IPR036866">
    <property type="entry name" value="RibonucZ/Hydroxyglut_hydro"/>
</dbReference>
<feature type="domain" description="Cyclic nucleotide-binding" evidence="1">
    <location>
        <begin position="486"/>
        <end position="584"/>
    </location>
</feature>
<dbReference type="AlphaFoldDB" id="A0A426U1P0"/>
<dbReference type="InterPro" id="IPR018490">
    <property type="entry name" value="cNMP-bd_dom_sf"/>
</dbReference>
<dbReference type="SMART" id="SM00849">
    <property type="entry name" value="Lactamase_B"/>
    <property type="match status" value="1"/>
</dbReference>
<evidence type="ECO:0000259" key="1">
    <source>
        <dbReference type="PROSITE" id="PS50042"/>
    </source>
</evidence>
<dbReference type="PANTHER" id="PTHR11635">
    <property type="entry name" value="CAMP-DEPENDENT PROTEIN KINASE REGULATORY CHAIN"/>
    <property type="match status" value="1"/>
</dbReference>
<name>A0A426U1P0_9CHLR</name>
<dbReference type="PROSITE" id="PS50042">
    <property type="entry name" value="CNMP_BINDING_3"/>
    <property type="match status" value="2"/>
</dbReference>
<feature type="domain" description="Cyclic nucleotide-binding" evidence="1">
    <location>
        <begin position="605"/>
        <end position="704"/>
    </location>
</feature>